<keyword evidence="9" id="KW-1133">Transmembrane helix</keyword>
<evidence type="ECO:0000256" key="8">
    <source>
        <dbReference type="SAM" id="Coils"/>
    </source>
</evidence>
<dbReference type="GO" id="GO:0004497">
    <property type="term" value="F:monooxygenase activity"/>
    <property type="evidence" value="ECO:0007669"/>
    <property type="project" value="UniProtKB-KW"/>
</dbReference>
<dbReference type="GO" id="GO:0016705">
    <property type="term" value="F:oxidoreductase activity, acting on paired donors, with incorporation or reduction of molecular oxygen"/>
    <property type="evidence" value="ECO:0007669"/>
    <property type="project" value="InterPro"/>
</dbReference>
<evidence type="ECO:0000256" key="3">
    <source>
        <dbReference type="ARBA" id="ARBA00022723"/>
    </source>
</evidence>
<dbReference type="AlphaFoldDB" id="A0A8S1W8A2"/>
<keyword evidence="8" id="KW-0175">Coiled coil</keyword>
<dbReference type="EMBL" id="CAJJDP010000077">
    <property type="protein sequence ID" value="CAD8182106.1"/>
    <property type="molecule type" value="Genomic_DNA"/>
</dbReference>
<evidence type="ECO:0000313" key="10">
    <source>
        <dbReference type="EMBL" id="CAD8182106.1"/>
    </source>
</evidence>
<comment type="similarity">
    <text evidence="1 7">Belongs to the cytochrome P450 family.</text>
</comment>
<feature type="transmembrane region" description="Helical" evidence="9">
    <location>
        <begin position="6"/>
        <end position="26"/>
    </location>
</feature>
<dbReference type="GO" id="GO:0005506">
    <property type="term" value="F:iron ion binding"/>
    <property type="evidence" value="ECO:0007669"/>
    <property type="project" value="InterPro"/>
</dbReference>
<dbReference type="PANTHER" id="PTHR24291">
    <property type="entry name" value="CYTOCHROME P450 FAMILY 4"/>
    <property type="match status" value="1"/>
</dbReference>
<dbReference type="GO" id="GO:0020037">
    <property type="term" value="F:heme binding"/>
    <property type="evidence" value="ECO:0007669"/>
    <property type="project" value="InterPro"/>
</dbReference>
<dbReference type="Proteomes" id="UP000683925">
    <property type="component" value="Unassembled WGS sequence"/>
</dbReference>
<feature type="transmembrane region" description="Helical" evidence="9">
    <location>
        <begin position="38"/>
        <end position="54"/>
    </location>
</feature>
<feature type="coiled-coil region" evidence="8">
    <location>
        <begin position="248"/>
        <end position="275"/>
    </location>
</feature>
<name>A0A8S1W8A2_PAROT</name>
<evidence type="ECO:0000256" key="2">
    <source>
        <dbReference type="ARBA" id="ARBA00022617"/>
    </source>
</evidence>
<evidence type="ECO:0000256" key="6">
    <source>
        <dbReference type="ARBA" id="ARBA00023033"/>
    </source>
</evidence>
<dbReference type="Pfam" id="PF00067">
    <property type="entry name" value="p450"/>
    <property type="match status" value="1"/>
</dbReference>
<dbReference type="OrthoDB" id="414857at2759"/>
<dbReference type="OMA" id="WAINRAH"/>
<evidence type="ECO:0000256" key="7">
    <source>
        <dbReference type="RuleBase" id="RU000461"/>
    </source>
</evidence>
<evidence type="ECO:0000256" key="4">
    <source>
        <dbReference type="ARBA" id="ARBA00023002"/>
    </source>
</evidence>
<dbReference type="InterPro" id="IPR017972">
    <property type="entry name" value="Cyt_P450_CS"/>
</dbReference>
<keyword evidence="3 7" id="KW-0479">Metal-binding</keyword>
<protein>
    <recommendedName>
        <fullName evidence="12">Cytochrome P450</fullName>
    </recommendedName>
</protein>
<dbReference type="InterPro" id="IPR001128">
    <property type="entry name" value="Cyt_P450"/>
</dbReference>
<dbReference type="PROSITE" id="PS00086">
    <property type="entry name" value="CYTOCHROME_P450"/>
    <property type="match status" value="1"/>
</dbReference>
<evidence type="ECO:0000256" key="5">
    <source>
        <dbReference type="ARBA" id="ARBA00023004"/>
    </source>
</evidence>
<evidence type="ECO:0008006" key="12">
    <source>
        <dbReference type="Google" id="ProtNLM"/>
    </source>
</evidence>
<organism evidence="10 11">
    <name type="scientific">Paramecium octaurelia</name>
    <dbReference type="NCBI Taxonomy" id="43137"/>
    <lineage>
        <taxon>Eukaryota</taxon>
        <taxon>Sar</taxon>
        <taxon>Alveolata</taxon>
        <taxon>Ciliophora</taxon>
        <taxon>Intramacronucleata</taxon>
        <taxon>Oligohymenophorea</taxon>
        <taxon>Peniculida</taxon>
        <taxon>Parameciidae</taxon>
        <taxon>Paramecium</taxon>
    </lineage>
</organism>
<evidence type="ECO:0000256" key="1">
    <source>
        <dbReference type="ARBA" id="ARBA00010617"/>
    </source>
</evidence>
<keyword evidence="5 7" id="KW-0408">Iron</keyword>
<dbReference type="PANTHER" id="PTHR24291:SF50">
    <property type="entry name" value="BIFUNCTIONAL ALBAFLAVENONE MONOOXYGENASE_TERPENE SYNTHASE"/>
    <property type="match status" value="1"/>
</dbReference>
<comment type="caution">
    <text evidence="10">The sequence shown here is derived from an EMBL/GenBank/DDBJ whole genome shotgun (WGS) entry which is preliminary data.</text>
</comment>
<keyword evidence="4 7" id="KW-0560">Oxidoreductase</keyword>
<evidence type="ECO:0000256" key="9">
    <source>
        <dbReference type="SAM" id="Phobius"/>
    </source>
</evidence>
<accession>A0A8S1W8A2</accession>
<sequence>MLFQILLILLGLLICWFLIKPLIIMIKLKLQFGSTCKISFGIFGILGLSSTAIIEKMKKKSIPKTVKFIVHNYASTVQILIIDPEYYQFMLNNHENYSQINELNTSQLLDEGIMFQQGQKWKQQRELLIQYFDLEKLKRNLPTINEIIQKNIKQYDQQNDKIQTTLLKIISDILIQCFFGQDANKLLINKKCIGLETIDLFEALSKLSRKPYQLCKNILFGVQALKMFPNSEEQIIQTKINNIKLTIEKIIQKRIVQHELKLDEDENEISQMSEDILNIYIQVYLQGKKGNNNRMSFEEIKQQYFTLFKIGSETSNQIIQASLHYLTEQPLIQTELRQEIQSICKTDIIQFQELKSLVKLSAFLNEVLRFVNPIPIVRKVQTTHFIKDLKLKRNWIVMIDYSVTNSNEKYYDNPKEFNYQRWLQSETTKENNNYVFIPFSNGPRYCVGQSLATMIYQIILINILRNFEVNVNEKAKNNKQVTFVLQNNCFKLSPIPQK</sequence>
<keyword evidence="9" id="KW-0812">Transmembrane</keyword>
<keyword evidence="6 7" id="KW-0503">Monooxygenase</keyword>
<keyword evidence="2 7" id="KW-0349">Heme</keyword>
<proteinExistence type="inferred from homology"/>
<dbReference type="InterPro" id="IPR050196">
    <property type="entry name" value="Cytochrome_P450_Monoox"/>
</dbReference>
<evidence type="ECO:0000313" key="11">
    <source>
        <dbReference type="Proteomes" id="UP000683925"/>
    </source>
</evidence>
<gene>
    <name evidence="10" type="ORF">POCTA_138.1.T0780121</name>
</gene>
<reference evidence="10" key="1">
    <citation type="submission" date="2021-01" db="EMBL/GenBank/DDBJ databases">
        <authorList>
            <consortium name="Genoscope - CEA"/>
            <person name="William W."/>
        </authorList>
    </citation>
    <scope>NUCLEOTIDE SEQUENCE</scope>
</reference>
<keyword evidence="9" id="KW-0472">Membrane</keyword>
<keyword evidence="11" id="KW-1185">Reference proteome</keyword>